<dbReference type="GeneID" id="94344699"/>
<comment type="caution">
    <text evidence="2">The sequence shown here is derived from an EMBL/GenBank/DDBJ whole genome shotgun (WGS) entry which is preliminary data.</text>
</comment>
<organism evidence="2 3">
    <name type="scientific">Bremia lactucae</name>
    <name type="common">Lettuce downy mildew</name>
    <dbReference type="NCBI Taxonomy" id="4779"/>
    <lineage>
        <taxon>Eukaryota</taxon>
        <taxon>Sar</taxon>
        <taxon>Stramenopiles</taxon>
        <taxon>Oomycota</taxon>
        <taxon>Peronosporomycetes</taxon>
        <taxon>Peronosporales</taxon>
        <taxon>Peronosporaceae</taxon>
        <taxon>Bremia</taxon>
    </lineage>
</organism>
<evidence type="ECO:0000256" key="1">
    <source>
        <dbReference type="SAM" id="SignalP"/>
    </source>
</evidence>
<accession>A0A976FM22</accession>
<feature type="chain" id="PRO_5037839014" evidence="1">
    <location>
        <begin position="19"/>
        <end position="165"/>
    </location>
</feature>
<evidence type="ECO:0000313" key="2">
    <source>
        <dbReference type="EMBL" id="TDH68994.1"/>
    </source>
</evidence>
<dbReference type="Proteomes" id="UP000294530">
    <property type="component" value="Unassembled WGS sequence"/>
</dbReference>
<dbReference type="EMBL" id="SHOA02000016">
    <property type="protein sequence ID" value="TDH68994.1"/>
    <property type="molecule type" value="Genomic_DNA"/>
</dbReference>
<reference evidence="2 3" key="1">
    <citation type="journal article" date="2021" name="Genome Biol.">
        <title>AFLAP: assembly-free linkage analysis pipeline using k-mers from genome sequencing data.</title>
        <authorList>
            <person name="Fletcher K."/>
            <person name="Zhang L."/>
            <person name="Gil J."/>
            <person name="Han R."/>
            <person name="Cavanaugh K."/>
            <person name="Michelmore R."/>
        </authorList>
    </citation>
    <scope>NUCLEOTIDE SEQUENCE [LARGE SCALE GENOMIC DNA]</scope>
    <source>
        <strain evidence="2 3">SF5</strain>
    </source>
</reference>
<feature type="signal peptide" evidence="1">
    <location>
        <begin position="1"/>
        <end position="18"/>
    </location>
</feature>
<proteinExistence type="predicted"/>
<sequence length="165" mass="17810">MKFISILFLSSLLSQANAIPTSNEVLAGINAYRTSIGFPRACRNDIVANGAQGAVEAQFIKFYGGNFDIAQQIDINLSGLDVVTSTINYYSDPESAGAVVKEWLLTNNATILETEVLFGFGTVTPDNQAYKLLEREKKNGGTASLSSFRSLFSVLLVSSRNAQCP</sequence>
<name>A0A976FM22_BRELC</name>
<protein>
    <submittedName>
        <fullName evidence="2">Uncharacterized protein</fullName>
    </submittedName>
</protein>
<keyword evidence="3" id="KW-1185">Reference proteome</keyword>
<evidence type="ECO:0000313" key="3">
    <source>
        <dbReference type="Proteomes" id="UP000294530"/>
    </source>
</evidence>
<dbReference type="AlphaFoldDB" id="A0A976FM22"/>
<dbReference type="RefSeq" id="XP_067818493.1">
    <property type="nucleotide sequence ID" value="XM_067959028.1"/>
</dbReference>
<keyword evidence="1" id="KW-0732">Signal</keyword>
<dbReference type="KEGG" id="blac:94344699"/>
<gene>
    <name evidence="2" type="ORF">CCR75_000923</name>
</gene>